<dbReference type="EMBL" id="JANRMI010000002">
    <property type="protein sequence ID" value="MDG0816367.1"/>
    <property type="molecule type" value="Genomic_DNA"/>
</dbReference>
<sequence>MIILLGVVASILFFAVYRHFTWRAQVWPTGAMAPVKYQGHRGYWKAGVQENTLASFKAAKERGLEMVEMDVRLSKDQVVVVFHDDDLKRLAHQQKAVSEMTADELARAAQVCTLEDVLISKEIPQLLNIELKTNRVRDGVLEEAVAKVVRKHQAEKRILFSSFNPLCIYRLGRILPEVPRALLASKENDPTNKFYLKHMWFAPYIGANLLHLDYKYVSLSDLAKWKKRGVPVAFWTVNDAQKARELLDHGAVSIITDTLIG</sequence>
<dbReference type="Gene3D" id="3.20.20.190">
    <property type="entry name" value="Phosphatidylinositol (PI) phosphodiesterase"/>
    <property type="match status" value="1"/>
</dbReference>
<dbReference type="SUPFAM" id="SSF51695">
    <property type="entry name" value="PLC-like phosphodiesterases"/>
    <property type="match status" value="1"/>
</dbReference>
<reference evidence="2" key="1">
    <citation type="submission" date="2022-08" db="EMBL/GenBank/DDBJ databases">
        <title>Novel Bdellovibrio Species Isolated from Svalbard: Designation Bdellovibrio svalbardensis.</title>
        <authorList>
            <person name="Mitchell R.J."/>
            <person name="Choi S.Y."/>
        </authorList>
    </citation>
    <scope>NUCLEOTIDE SEQUENCE</scope>
    <source>
        <strain evidence="2">PAP01</strain>
    </source>
</reference>
<dbReference type="RefSeq" id="WP_277577845.1">
    <property type="nucleotide sequence ID" value="NZ_JANRMI010000002.1"/>
</dbReference>
<dbReference type="InterPro" id="IPR030395">
    <property type="entry name" value="GP_PDE_dom"/>
</dbReference>
<dbReference type="Pfam" id="PF03009">
    <property type="entry name" value="GDPD"/>
    <property type="match status" value="1"/>
</dbReference>
<feature type="domain" description="GP-PDE" evidence="1">
    <location>
        <begin position="35"/>
        <end position="261"/>
    </location>
</feature>
<name>A0ABT6DHN1_9BACT</name>
<dbReference type="CDD" id="cd08556">
    <property type="entry name" value="GDPD"/>
    <property type="match status" value="1"/>
</dbReference>
<dbReference type="PANTHER" id="PTHR46211:SF14">
    <property type="entry name" value="GLYCEROPHOSPHODIESTER PHOSPHODIESTERASE"/>
    <property type="match status" value="1"/>
</dbReference>
<protein>
    <submittedName>
        <fullName evidence="2">Glycerophosphodiester phosphodiesterase</fullName>
    </submittedName>
</protein>
<organism evidence="2 3">
    <name type="scientific">Bdellovibrio svalbardensis</name>
    <dbReference type="NCBI Taxonomy" id="2972972"/>
    <lineage>
        <taxon>Bacteria</taxon>
        <taxon>Pseudomonadati</taxon>
        <taxon>Bdellovibrionota</taxon>
        <taxon>Bdellovibrionia</taxon>
        <taxon>Bdellovibrionales</taxon>
        <taxon>Pseudobdellovibrionaceae</taxon>
        <taxon>Bdellovibrio</taxon>
    </lineage>
</organism>
<gene>
    <name evidence="2" type="ORF">NWE73_08335</name>
</gene>
<dbReference type="Proteomes" id="UP001152321">
    <property type="component" value="Unassembled WGS sequence"/>
</dbReference>
<proteinExistence type="predicted"/>
<dbReference type="InterPro" id="IPR017946">
    <property type="entry name" value="PLC-like_Pdiesterase_TIM-brl"/>
</dbReference>
<accession>A0ABT6DHN1</accession>
<evidence type="ECO:0000259" key="1">
    <source>
        <dbReference type="PROSITE" id="PS51704"/>
    </source>
</evidence>
<dbReference type="PANTHER" id="PTHR46211">
    <property type="entry name" value="GLYCEROPHOSPHORYL DIESTER PHOSPHODIESTERASE"/>
    <property type="match status" value="1"/>
</dbReference>
<comment type="caution">
    <text evidence="2">The sequence shown here is derived from an EMBL/GenBank/DDBJ whole genome shotgun (WGS) entry which is preliminary data.</text>
</comment>
<keyword evidence="3" id="KW-1185">Reference proteome</keyword>
<dbReference type="PROSITE" id="PS51704">
    <property type="entry name" value="GP_PDE"/>
    <property type="match status" value="1"/>
</dbReference>
<evidence type="ECO:0000313" key="2">
    <source>
        <dbReference type="EMBL" id="MDG0816367.1"/>
    </source>
</evidence>
<evidence type="ECO:0000313" key="3">
    <source>
        <dbReference type="Proteomes" id="UP001152321"/>
    </source>
</evidence>